<dbReference type="Proteomes" id="UP000242243">
    <property type="component" value="Unassembled WGS sequence"/>
</dbReference>
<keyword evidence="8" id="KW-1185">Reference proteome</keyword>
<dbReference type="PANTHER" id="PTHR33154:SF18">
    <property type="entry name" value="ARSENICAL RESISTANCE OPERON REPRESSOR"/>
    <property type="match status" value="1"/>
</dbReference>
<name>A0A1I5RET3_9BACI</name>
<reference evidence="5 8" key="2">
    <citation type="submission" date="2019-07" db="EMBL/GenBank/DDBJ databases">
        <title>Whole genome shotgun sequence of Halolactibacillus halophilus NBRC 100868.</title>
        <authorList>
            <person name="Hosoyama A."/>
            <person name="Uohara A."/>
            <person name="Ohji S."/>
            <person name="Ichikawa N."/>
        </authorList>
    </citation>
    <scope>NUCLEOTIDE SEQUENCE [LARGE SCALE GENOMIC DNA]</scope>
    <source>
        <strain evidence="5 8">NBRC 100868</strain>
    </source>
</reference>
<dbReference type="InterPro" id="IPR051081">
    <property type="entry name" value="HTH_MetalResp_TranReg"/>
</dbReference>
<proteinExistence type="predicted"/>
<dbReference type="NCBIfam" id="NF033788">
    <property type="entry name" value="HTH_metalloreg"/>
    <property type="match status" value="1"/>
</dbReference>
<dbReference type="InterPro" id="IPR036388">
    <property type="entry name" value="WH-like_DNA-bd_sf"/>
</dbReference>
<dbReference type="OrthoDB" id="9798835at2"/>
<dbReference type="SMART" id="SM00418">
    <property type="entry name" value="HTH_ARSR"/>
    <property type="match status" value="1"/>
</dbReference>
<dbReference type="PROSITE" id="PS50987">
    <property type="entry name" value="HTH_ARSR_2"/>
    <property type="match status" value="1"/>
</dbReference>
<dbReference type="GO" id="GO:0003700">
    <property type="term" value="F:DNA-binding transcription factor activity"/>
    <property type="evidence" value="ECO:0007669"/>
    <property type="project" value="InterPro"/>
</dbReference>
<dbReference type="Proteomes" id="UP000321547">
    <property type="component" value="Unassembled WGS sequence"/>
</dbReference>
<dbReference type="CDD" id="cd00090">
    <property type="entry name" value="HTH_ARSR"/>
    <property type="match status" value="1"/>
</dbReference>
<reference evidence="6 7" key="1">
    <citation type="submission" date="2016-10" db="EMBL/GenBank/DDBJ databases">
        <authorList>
            <person name="de Groot N.N."/>
        </authorList>
    </citation>
    <scope>NUCLEOTIDE SEQUENCE [LARGE SCALE GENOMIC DNA]</scope>
    <source>
        <strain evidence="6 7">DSM 17073</strain>
    </source>
</reference>
<dbReference type="InterPro" id="IPR011991">
    <property type="entry name" value="ArsR-like_HTH"/>
</dbReference>
<dbReference type="GO" id="GO:0003677">
    <property type="term" value="F:DNA binding"/>
    <property type="evidence" value="ECO:0007669"/>
    <property type="project" value="UniProtKB-KW"/>
</dbReference>
<evidence type="ECO:0000256" key="3">
    <source>
        <dbReference type="ARBA" id="ARBA00023163"/>
    </source>
</evidence>
<dbReference type="Gene3D" id="1.10.10.10">
    <property type="entry name" value="Winged helix-like DNA-binding domain superfamily/Winged helix DNA-binding domain"/>
    <property type="match status" value="1"/>
</dbReference>
<dbReference type="AlphaFoldDB" id="A0A1I5RET3"/>
<protein>
    <submittedName>
        <fullName evidence="6">ArsR family transcriptional regulator</fullName>
    </submittedName>
    <submittedName>
        <fullName evidence="5">HTH-type transcriptional repressor AseR</fullName>
    </submittedName>
</protein>
<dbReference type="PANTHER" id="PTHR33154">
    <property type="entry name" value="TRANSCRIPTIONAL REGULATOR, ARSR FAMILY"/>
    <property type="match status" value="1"/>
</dbReference>
<dbReference type="InterPro" id="IPR036390">
    <property type="entry name" value="WH_DNA-bd_sf"/>
</dbReference>
<evidence type="ECO:0000256" key="2">
    <source>
        <dbReference type="ARBA" id="ARBA00023125"/>
    </source>
</evidence>
<dbReference type="SUPFAM" id="SSF46785">
    <property type="entry name" value="Winged helix' DNA-binding domain"/>
    <property type="match status" value="1"/>
</dbReference>
<evidence type="ECO:0000256" key="1">
    <source>
        <dbReference type="ARBA" id="ARBA00023015"/>
    </source>
</evidence>
<dbReference type="RefSeq" id="WP_089832945.1">
    <property type="nucleotide sequence ID" value="NZ_BJWI01000026.1"/>
</dbReference>
<dbReference type="EMBL" id="FOXC01000029">
    <property type="protein sequence ID" value="SFP57032.1"/>
    <property type="molecule type" value="Genomic_DNA"/>
</dbReference>
<evidence type="ECO:0000259" key="4">
    <source>
        <dbReference type="PROSITE" id="PS50987"/>
    </source>
</evidence>
<keyword evidence="3" id="KW-0804">Transcription</keyword>
<evidence type="ECO:0000313" key="8">
    <source>
        <dbReference type="Proteomes" id="UP000321547"/>
    </source>
</evidence>
<dbReference type="Pfam" id="PF01022">
    <property type="entry name" value="HTH_5"/>
    <property type="match status" value="1"/>
</dbReference>
<feature type="domain" description="HTH arsR-type" evidence="4">
    <location>
        <begin position="1"/>
        <end position="93"/>
    </location>
</feature>
<evidence type="ECO:0000313" key="5">
    <source>
        <dbReference type="EMBL" id="GEM02164.1"/>
    </source>
</evidence>
<gene>
    <name evidence="5" type="primary">aseR</name>
    <name evidence="5" type="ORF">HHA03_16960</name>
    <name evidence="6" type="ORF">SAMN05421839_12929</name>
</gene>
<accession>A0A1I5RET3</accession>
<evidence type="ECO:0000313" key="7">
    <source>
        <dbReference type="Proteomes" id="UP000242243"/>
    </source>
</evidence>
<dbReference type="PRINTS" id="PR00778">
    <property type="entry name" value="HTHARSR"/>
</dbReference>
<keyword evidence="1" id="KW-0805">Transcription regulation</keyword>
<dbReference type="EMBL" id="BJWI01000026">
    <property type="protein sequence ID" value="GEM02164.1"/>
    <property type="molecule type" value="Genomic_DNA"/>
</dbReference>
<organism evidence="6 7">
    <name type="scientific">Halolactibacillus halophilus</name>
    <dbReference type="NCBI Taxonomy" id="306540"/>
    <lineage>
        <taxon>Bacteria</taxon>
        <taxon>Bacillati</taxon>
        <taxon>Bacillota</taxon>
        <taxon>Bacilli</taxon>
        <taxon>Bacillales</taxon>
        <taxon>Bacillaceae</taxon>
        <taxon>Halolactibacillus</taxon>
    </lineage>
</organism>
<evidence type="ECO:0000313" key="6">
    <source>
        <dbReference type="EMBL" id="SFP57032.1"/>
    </source>
</evidence>
<dbReference type="InterPro" id="IPR001845">
    <property type="entry name" value="HTH_ArsR_DNA-bd_dom"/>
</dbReference>
<keyword evidence="2" id="KW-0238">DNA-binding</keyword>
<sequence>MLPIEETASILKLMGDKTRLTMLKLLEGDTCCVCEFVELFGMSQPAISQHLRKLKDVGLVKEDKRHQWVFYYLNEDHDLYPMVERVLSTLPSQQEKLLQLTEDGKRIDCCSIKGENSQDDKGTNVRD</sequence>
<dbReference type="STRING" id="306540.SAMN05421839_12929"/>